<keyword evidence="2" id="KW-0812">Transmembrane</keyword>
<keyword evidence="3" id="KW-0732">Signal</keyword>
<feature type="signal peptide" evidence="3">
    <location>
        <begin position="1"/>
        <end position="23"/>
    </location>
</feature>
<dbReference type="AlphaFoldDB" id="A0A6P3QW28"/>
<dbReference type="OrthoDB" id="9602643at2759"/>
<dbReference type="RefSeq" id="XP_011370038.1">
    <property type="nucleotide sequence ID" value="XM_011371736.1"/>
</dbReference>
<keyword evidence="2" id="KW-0472">Membrane</keyword>
<dbReference type="InterPro" id="IPR038833">
    <property type="entry name" value="TEX50"/>
</dbReference>
<dbReference type="KEGG" id="pvp:105299818"/>
<reference evidence="5" key="1">
    <citation type="submission" date="2025-08" db="UniProtKB">
        <authorList>
            <consortium name="RefSeq"/>
        </authorList>
    </citation>
    <scope>IDENTIFICATION</scope>
    <source>
        <tissue evidence="5">Kidney</tissue>
    </source>
</reference>
<feature type="compositionally biased region" description="Basic residues" evidence="1">
    <location>
        <begin position="157"/>
        <end position="169"/>
    </location>
</feature>
<keyword evidence="4" id="KW-1185">Reference proteome</keyword>
<feature type="chain" id="PRO_5027708882" evidence="3">
    <location>
        <begin position="24"/>
        <end position="279"/>
    </location>
</feature>
<evidence type="ECO:0000313" key="5">
    <source>
        <dbReference type="RefSeq" id="XP_011370038.1"/>
    </source>
</evidence>
<evidence type="ECO:0000313" key="4">
    <source>
        <dbReference type="Proteomes" id="UP000515202"/>
    </source>
</evidence>
<dbReference type="GeneID" id="105299818"/>
<feature type="transmembrane region" description="Helical" evidence="2">
    <location>
        <begin position="78"/>
        <end position="100"/>
    </location>
</feature>
<feature type="compositionally biased region" description="Basic residues" evidence="1">
    <location>
        <begin position="251"/>
        <end position="263"/>
    </location>
</feature>
<feature type="region of interest" description="Disordered" evidence="1">
    <location>
        <begin position="247"/>
        <end position="279"/>
    </location>
</feature>
<feature type="region of interest" description="Disordered" evidence="1">
    <location>
        <begin position="154"/>
        <end position="194"/>
    </location>
</feature>
<protein>
    <submittedName>
        <fullName evidence="5">Testis-expressed protein 50</fullName>
    </submittedName>
</protein>
<feature type="compositionally biased region" description="Basic and acidic residues" evidence="1">
    <location>
        <begin position="264"/>
        <end position="273"/>
    </location>
</feature>
<proteinExistence type="predicted"/>
<organism evidence="4 5">
    <name type="scientific">Pteropus vampyrus</name>
    <name type="common">Large flying fox</name>
    <dbReference type="NCBI Taxonomy" id="132908"/>
    <lineage>
        <taxon>Eukaryota</taxon>
        <taxon>Metazoa</taxon>
        <taxon>Chordata</taxon>
        <taxon>Craniata</taxon>
        <taxon>Vertebrata</taxon>
        <taxon>Euteleostomi</taxon>
        <taxon>Mammalia</taxon>
        <taxon>Eutheria</taxon>
        <taxon>Laurasiatheria</taxon>
        <taxon>Chiroptera</taxon>
        <taxon>Yinpterochiroptera</taxon>
        <taxon>Pteropodoidea</taxon>
        <taxon>Pteropodidae</taxon>
        <taxon>Pteropodinae</taxon>
        <taxon>Pteropus</taxon>
    </lineage>
</organism>
<evidence type="ECO:0000256" key="3">
    <source>
        <dbReference type="SAM" id="SignalP"/>
    </source>
</evidence>
<evidence type="ECO:0000256" key="1">
    <source>
        <dbReference type="SAM" id="MobiDB-lite"/>
    </source>
</evidence>
<gene>
    <name evidence="5" type="primary">TEX50</name>
</gene>
<dbReference type="PANTHER" id="PTHR39232:SF1">
    <property type="entry name" value="TESTIS-EXPRESSED PROTEIN 50"/>
    <property type="match status" value="1"/>
</dbReference>
<dbReference type="Proteomes" id="UP000515202">
    <property type="component" value="Unplaced"/>
</dbReference>
<sequence>MSIQGTSLISPLLFICLLRESLCICDGTIWTKVGWEIFPEEMYYLKVKPSPSHCLPYPMDKLCCNLANVDIFKDCLHLMYILVQALFLILTVLSVHYLWMKWKKHKKKLKKQASSDTSGNKDLQTQSIYDIDQILCRLVATTSMMTKYLNQVSQHTSAKKLKHRKSKKKKSEEDPESTKHNHTHPNPSPKPPSLLKLSREVWLKKQASSDTSGNKDLQTQSIYDIDQILCRLVATTSMMTKYLNQVSQHTSAKKLKHRKSKKKKSEEDPESTKHNHTHP</sequence>
<dbReference type="CTD" id="730159"/>
<accession>A0A6P3QW28</accession>
<name>A0A6P3QW28_PTEVA</name>
<dbReference type="PANTHER" id="PTHR39232">
    <property type="entry name" value="TESTIS-EXPRESSED PROTEIN 50"/>
    <property type="match status" value="1"/>
</dbReference>
<evidence type="ECO:0000256" key="2">
    <source>
        <dbReference type="SAM" id="Phobius"/>
    </source>
</evidence>
<keyword evidence="2" id="KW-1133">Transmembrane helix</keyword>
<feature type="compositionally biased region" description="Basic and acidic residues" evidence="1">
    <location>
        <begin position="170"/>
        <end position="179"/>
    </location>
</feature>